<dbReference type="SMART" id="SM00267">
    <property type="entry name" value="GGDEF"/>
    <property type="match status" value="1"/>
</dbReference>
<proteinExistence type="predicted"/>
<organism evidence="3 4">
    <name type="scientific">Aromatoleum bremense</name>
    <dbReference type="NCBI Taxonomy" id="76115"/>
    <lineage>
        <taxon>Bacteria</taxon>
        <taxon>Pseudomonadati</taxon>
        <taxon>Pseudomonadota</taxon>
        <taxon>Betaproteobacteria</taxon>
        <taxon>Rhodocyclales</taxon>
        <taxon>Rhodocyclaceae</taxon>
        <taxon>Aromatoleum</taxon>
    </lineage>
</organism>
<dbReference type="InterPro" id="IPR029787">
    <property type="entry name" value="Nucleotide_cyclase"/>
</dbReference>
<dbReference type="Gene3D" id="3.20.20.450">
    <property type="entry name" value="EAL domain"/>
    <property type="match status" value="1"/>
</dbReference>
<dbReference type="SUPFAM" id="SSF54631">
    <property type="entry name" value="CBS-domain pair"/>
    <property type="match status" value="1"/>
</dbReference>
<feature type="domain" description="GGDEF" evidence="2">
    <location>
        <begin position="437"/>
        <end position="590"/>
    </location>
</feature>
<dbReference type="InterPro" id="IPR043128">
    <property type="entry name" value="Rev_trsase/Diguanyl_cyclase"/>
</dbReference>
<evidence type="ECO:0000259" key="1">
    <source>
        <dbReference type="PROSITE" id="PS50883"/>
    </source>
</evidence>
<dbReference type="CDD" id="cd04598">
    <property type="entry name" value="CBS_pair_GGDEF_EAL"/>
    <property type="match status" value="1"/>
</dbReference>
<dbReference type="SMART" id="SM00052">
    <property type="entry name" value="EAL"/>
    <property type="match status" value="1"/>
</dbReference>
<feature type="domain" description="EAL" evidence="1">
    <location>
        <begin position="4"/>
        <end position="255"/>
    </location>
</feature>
<accession>A0ABX1NVE4</accession>
<dbReference type="PANTHER" id="PTHR33121:SF76">
    <property type="entry name" value="SIGNALING PROTEIN"/>
    <property type="match status" value="1"/>
</dbReference>
<protein>
    <submittedName>
        <fullName evidence="3">EAL domain-containing protein</fullName>
    </submittedName>
</protein>
<dbReference type="PANTHER" id="PTHR33121">
    <property type="entry name" value="CYCLIC DI-GMP PHOSPHODIESTERASE PDEF"/>
    <property type="match status" value="1"/>
</dbReference>
<dbReference type="SUPFAM" id="SSF141868">
    <property type="entry name" value="EAL domain-like"/>
    <property type="match status" value="1"/>
</dbReference>
<dbReference type="InterPro" id="IPR035919">
    <property type="entry name" value="EAL_sf"/>
</dbReference>
<dbReference type="InterPro" id="IPR000160">
    <property type="entry name" value="GGDEF_dom"/>
</dbReference>
<evidence type="ECO:0000259" key="2">
    <source>
        <dbReference type="PROSITE" id="PS50887"/>
    </source>
</evidence>
<evidence type="ECO:0000313" key="3">
    <source>
        <dbReference type="EMBL" id="NMG15989.1"/>
    </source>
</evidence>
<dbReference type="InterPro" id="IPR050706">
    <property type="entry name" value="Cyclic-di-GMP_PDE-like"/>
</dbReference>
<evidence type="ECO:0000313" key="4">
    <source>
        <dbReference type="Proteomes" id="UP000633943"/>
    </source>
</evidence>
<comment type="caution">
    <text evidence="3">The sequence shown here is derived from an EMBL/GenBank/DDBJ whole genome shotgun (WGS) entry which is preliminary data.</text>
</comment>
<dbReference type="PROSITE" id="PS50883">
    <property type="entry name" value="EAL"/>
    <property type="match status" value="1"/>
</dbReference>
<sequence length="598" mass="65294">MLSKSDLFVLFDALLETHALEYEFQPIADIGRASVLGYEALMRGPLGSALRSPDDLLRVAKSAGRMADLEREACLGAISAFGRVGVPGKLFLNLSGSMIEHFARDNGRQMLDRAQQAGLSPGRLVLELTEHERVEDVEGLQAAMKTLAALGVTLALDDFGDGRSSLRLWVQLKPQIVKLDKYFVRGLQGDSRKIEVIRSVLRLAEVLATPLVAEGIEDAAELAVLRDLGCHYAQGYCIGRPTAAPDVTLPDAVVNVLTSGKISVLPALARPQRIGHSVDRLKVSAPAVEPQLASSELFRIFGANPDLHAVAVVDGTVPLGLVNRRDFIEKYIQPFHRELYSKRPVVQFMNASPICAERSSPLDSLINVLTGDDQRYLRDGIIVTEDGRYAGIATGESLVRAVTELRIEAARHANPLTLLPGNIPLTEHIGRLLHASVSFAACYFDLNNFKPFNDLYGYWRGDEMIKLAAKIVAHHCNPTQDFVGHVGGDDFVVLFQSENWADRCERIVEQFNCEARSLFDPRELQQGGFHSEDRRGFPSFFPLTTIAAGEVSVSPGQFRHPEEVASAAAAAKKIAKLAPSGVHRACLAKVIALREATA</sequence>
<dbReference type="InterPro" id="IPR001633">
    <property type="entry name" value="EAL_dom"/>
</dbReference>
<dbReference type="Pfam" id="PF00990">
    <property type="entry name" value="GGDEF"/>
    <property type="match status" value="1"/>
</dbReference>
<dbReference type="RefSeq" id="WP_169202596.1">
    <property type="nucleotide sequence ID" value="NZ_CP059467.1"/>
</dbReference>
<dbReference type="Proteomes" id="UP000633943">
    <property type="component" value="Unassembled WGS sequence"/>
</dbReference>
<dbReference type="Pfam" id="PF00563">
    <property type="entry name" value="EAL"/>
    <property type="match status" value="1"/>
</dbReference>
<reference evidence="3 4" key="1">
    <citation type="submission" date="2019-12" db="EMBL/GenBank/DDBJ databases">
        <title>Comparative genomics gives insights into the taxonomy of the Azoarcus-Aromatoleum group and reveals separate origins of nif in the plant-associated Azoarcus and non-plant-associated Aromatoleum sub-groups.</title>
        <authorList>
            <person name="Lafos M."/>
            <person name="Maluk M."/>
            <person name="Batista M."/>
            <person name="Junghare M."/>
            <person name="Carmona M."/>
            <person name="Faoro H."/>
            <person name="Cruz L.M."/>
            <person name="Battistoni F."/>
            <person name="De Souza E."/>
            <person name="Pedrosa F."/>
            <person name="Chen W.-M."/>
            <person name="Poole P.S."/>
            <person name="Dixon R.A."/>
            <person name="James E.K."/>
        </authorList>
    </citation>
    <scope>NUCLEOTIDE SEQUENCE [LARGE SCALE GENOMIC DNA]</scope>
    <source>
        <strain evidence="3 4">PbN1</strain>
    </source>
</reference>
<dbReference type="Gene3D" id="3.10.580.10">
    <property type="entry name" value="CBS-domain"/>
    <property type="match status" value="1"/>
</dbReference>
<dbReference type="Gene3D" id="3.30.70.270">
    <property type="match status" value="1"/>
</dbReference>
<name>A0ABX1NVE4_9RHOO</name>
<dbReference type="InterPro" id="IPR046342">
    <property type="entry name" value="CBS_dom_sf"/>
</dbReference>
<dbReference type="SUPFAM" id="SSF55073">
    <property type="entry name" value="Nucleotide cyclase"/>
    <property type="match status" value="1"/>
</dbReference>
<dbReference type="PROSITE" id="PS50887">
    <property type="entry name" value="GGDEF"/>
    <property type="match status" value="1"/>
</dbReference>
<dbReference type="EMBL" id="WTVP01000025">
    <property type="protein sequence ID" value="NMG15989.1"/>
    <property type="molecule type" value="Genomic_DNA"/>
</dbReference>
<dbReference type="CDD" id="cd01948">
    <property type="entry name" value="EAL"/>
    <property type="match status" value="1"/>
</dbReference>
<gene>
    <name evidence="3" type="ORF">GPA24_10640</name>
</gene>
<dbReference type="NCBIfam" id="TIGR00254">
    <property type="entry name" value="GGDEF"/>
    <property type="match status" value="1"/>
</dbReference>
<keyword evidence="4" id="KW-1185">Reference proteome</keyword>